<feature type="signal peptide" evidence="1">
    <location>
        <begin position="1"/>
        <end position="21"/>
    </location>
</feature>
<evidence type="ECO:0000313" key="3">
    <source>
        <dbReference type="Proteomes" id="UP001392437"/>
    </source>
</evidence>
<keyword evidence="3" id="KW-1185">Reference proteome</keyword>
<gene>
    <name evidence="2" type="ORF">PG999_014303</name>
</gene>
<protein>
    <submittedName>
        <fullName evidence="2">Uncharacterized protein</fullName>
    </submittedName>
</protein>
<evidence type="ECO:0000313" key="2">
    <source>
        <dbReference type="EMBL" id="KAK8096281.1"/>
    </source>
</evidence>
<dbReference type="EMBL" id="JAQQWP010000011">
    <property type="protein sequence ID" value="KAK8096281.1"/>
    <property type="molecule type" value="Genomic_DNA"/>
</dbReference>
<sequence>MFNLKFATFGLLATAVVPSMAYLPPHKRSESAIDLGQIESLDHLQQLLGLPSTKWETIEELEVHDWDAIAAEDALRAAGTSPAATPENLGLARRDENASPDQCANTTGFDRLVCQTLPTRVPLWAAGGALSIWYAPPAFMRFVRAYAATIRIARSLRGEARAEDMVKRAANGEAPRQFRFSLSALPLGSNGTLAARDEDLDLTDMELSHQYVYEEATGILHYMGTRGALDVEEQVPSARRGTGPVGRRDPTRNYTIVLQATALSSASTIASTECVGDIVKWHINQATEQNRFRCAPLDNRGSWKMALHVNVNHGRGNGEEIGSCCEF</sequence>
<feature type="chain" id="PRO_5043889321" evidence="1">
    <location>
        <begin position="22"/>
        <end position="327"/>
    </location>
</feature>
<name>A0AAW0Q8I4_9PEZI</name>
<organism evidence="2 3">
    <name type="scientific">Apiospora kogelbergensis</name>
    <dbReference type="NCBI Taxonomy" id="1337665"/>
    <lineage>
        <taxon>Eukaryota</taxon>
        <taxon>Fungi</taxon>
        <taxon>Dikarya</taxon>
        <taxon>Ascomycota</taxon>
        <taxon>Pezizomycotina</taxon>
        <taxon>Sordariomycetes</taxon>
        <taxon>Xylariomycetidae</taxon>
        <taxon>Amphisphaeriales</taxon>
        <taxon>Apiosporaceae</taxon>
        <taxon>Apiospora</taxon>
    </lineage>
</organism>
<reference evidence="2 3" key="1">
    <citation type="submission" date="2023-01" db="EMBL/GenBank/DDBJ databases">
        <title>Analysis of 21 Apiospora genomes using comparative genomics revels a genus with tremendous synthesis potential of carbohydrate active enzymes and secondary metabolites.</title>
        <authorList>
            <person name="Sorensen T."/>
        </authorList>
    </citation>
    <scope>NUCLEOTIDE SEQUENCE [LARGE SCALE GENOMIC DNA]</scope>
    <source>
        <strain evidence="2 3">CBS 117206</strain>
    </source>
</reference>
<comment type="caution">
    <text evidence="2">The sequence shown here is derived from an EMBL/GenBank/DDBJ whole genome shotgun (WGS) entry which is preliminary data.</text>
</comment>
<proteinExistence type="predicted"/>
<evidence type="ECO:0000256" key="1">
    <source>
        <dbReference type="SAM" id="SignalP"/>
    </source>
</evidence>
<dbReference type="AlphaFoldDB" id="A0AAW0Q8I4"/>
<accession>A0AAW0Q8I4</accession>
<keyword evidence="1" id="KW-0732">Signal</keyword>
<dbReference type="Proteomes" id="UP001392437">
    <property type="component" value="Unassembled WGS sequence"/>
</dbReference>